<dbReference type="Proteomes" id="UP000054526">
    <property type="component" value="Unassembled WGS sequence"/>
</dbReference>
<dbReference type="RefSeq" id="WP_041059283.1">
    <property type="nucleotide sequence ID" value="NZ_JXAL01000001.1"/>
</dbReference>
<gene>
    <name evidence="1" type="ORF">SD71_03115</name>
</gene>
<evidence type="ECO:0000313" key="1">
    <source>
        <dbReference type="EMBL" id="KIL37609.1"/>
    </source>
</evidence>
<evidence type="ECO:0000313" key="2">
    <source>
        <dbReference type="Proteomes" id="UP000054526"/>
    </source>
</evidence>
<keyword evidence="2" id="KW-1185">Reference proteome</keyword>
<dbReference type="EMBL" id="JXAL01000001">
    <property type="protein sequence ID" value="KIL37609.1"/>
    <property type="molecule type" value="Genomic_DNA"/>
</dbReference>
<sequence length="169" mass="18524">MARAIRLIEKKTQTKSEKQTESMGEILKVMSDNREAITQFLDILGELHKSGVLDIAQGVMKNRAQLGAVGFEFIKVANIPIILKNLIIGVQFLGRLDPKKTQMLMDSLSKGIEQAGQPDKEHKSMFGLLGMLRDPDVKASVSTALHFLQGMGAGLSEHDTDADKGAVRH</sequence>
<proteinExistence type="predicted"/>
<accession>A0ABR5A9E2</accession>
<name>A0ABR5A9E2_9BACL</name>
<dbReference type="InterPro" id="IPR012440">
    <property type="entry name" value="DUF1641"/>
</dbReference>
<dbReference type="Pfam" id="PF07849">
    <property type="entry name" value="DUF1641"/>
    <property type="match status" value="1"/>
</dbReference>
<comment type="caution">
    <text evidence="1">The sequence shown here is derived from an EMBL/GenBank/DDBJ whole genome shotgun (WGS) entry which is preliminary data.</text>
</comment>
<organism evidence="1 2">
    <name type="scientific">Cohnella kolymensis</name>
    <dbReference type="NCBI Taxonomy" id="1590652"/>
    <lineage>
        <taxon>Bacteria</taxon>
        <taxon>Bacillati</taxon>
        <taxon>Bacillota</taxon>
        <taxon>Bacilli</taxon>
        <taxon>Bacillales</taxon>
        <taxon>Paenibacillaceae</taxon>
        <taxon>Cohnella</taxon>
    </lineage>
</organism>
<dbReference type="PANTHER" id="PTHR38433">
    <property type="match status" value="1"/>
</dbReference>
<dbReference type="PANTHER" id="PTHR38433:SF1">
    <property type="entry name" value="DUF1641 DOMAIN-CONTAINING PROTEIN"/>
    <property type="match status" value="1"/>
</dbReference>
<reference evidence="1 2" key="1">
    <citation type="submission" date="2014-12" db="EMBL/GenBank/DDBJ databases">
        <title>Draft genome sequence of Cohnella kolymensis strain B-2846.</title>
        <authorList>
            <person name="Karlyshev A.V."/>
            <person name="Kudryashova E.B."/>
        </authorList>
    </citation>
    <scope>NUCLEOTIDE SEQUENCE [LARGE SCALE GENOMIC DNA]</scope>
    <source>
        <strain evidence="1 2">VKM B-2846</strain>
    </source>
</reference>
<protein>
    <recommendedName>
        <fullName evidence="3">DUF1641 domain-containing protein</fullName>
    </recommendedName>
</protein>
<evidence type="ECO:0008006" key="3">
    <source>
        <dbReference type="Google" id="ProtNLM"/>
    </source>
</evidence>